<reference evidence="1" key="1">
    <citation type="journal article" date="2014" name="Int. J. Syst. Evol. Microbiol.">
        <title>Complete genome sequence of Corynebacterium casei LMG S-19264T (=DSM 44701T), isolated from a smear-ripened cheese.</title>
        <authorList>
            <consortium name="US DOE Joint Genome Institute (JGI-PGF)"/>
            <person name="Walter F."/>
            <person name="Albersmeier A."/>
            <person name="Kalinowski J."/>
            <person name="Ruckert C."/>
        </authorList>
    </citation>
    <scope>NUCLEOTIDE SEQUENCE</scope>
    <source>
        <strain evidence="1">JCM 5016</strain>
    </source>
</reference>
<dbReference type="Proteomes" id="UP000623010">
    <property type="component" value="Unassembled WGS sequence"/>
</dbReference>
<comment type="caution">
    <text evidence="1">The sequence shown here is derived from an EMBL/GenBank/DDBJ whole genome shotgun (WGS) entry which is preliminary data.</text>
</comment>
<keyword evidence="2" id="KW-1185">Reference proteome</keyword>
<evidence type="ECO:0000313" key="2">
    <source>
        <dbReference type="Proteomes" id="UP000623010"/>
    </source>
</evidence>
<organism evidence="1 2">
    <name type="scientific">Streptomyces echinoruber</name>
    <dbReference type="NCBI Taxonomy" id="68898"/>
    <lineage>
        <taxon>Bacteria</taxon>
        <taxon>Bacillati</taxon>
        <taxon>Actinomycetota</taxon>
        <taxon>Actinomycetes</taxon>
        <taxon>Kitasatosporales</taxon>
        <taxon>Streptomycetaceae</taxon>
        <taxon>Streptomyces</taxon>
    </lineage>
</organism>
<accession>A0A918VQA8</accession>
<reference evidence="1" key="2">
    <citation type="submission" date="2020-09" db="EMBL/GenBank/DDBJ databases">
        <authorList>
            <person name="Sun Q."/>
            <person name="Ohkuma M."/>
        </authorList>
    </citation>
    <scope>NUCLEOTIDE SEQUENCE</scope>
    <source>
        <strain evidence="1">JCM 5016</strain>
    </source>
</reference>
<evidence type="ECO:0000313" key="1">
    <source>
        <dbReference type="EMBL" id="GHA16306.1"/>
    </source>
</evidence>
<dbReference type="EMBL" id="BMWH01000043">
    <property type="protein sequence ID" value="GHA16306.1"/>
    <property type="molecule type" value="Genomic_DNA"/>
</dbReference>
<protein>
    <submittedName>
        <fullName evidence="1">Uncharacterized protein</fullName>
    </submittedName>
</protein>
<sequence length="72" mass="7534">MTASDEVPRGLERAVGHAVHIGGKGFGHDGDTHTGGVAVPDVAASTWIFPDRERPMSVALRARAGRTACTRP</sequence>
<gene>
    <name evidence="1" type="ORF">GCM10010389_63570</name>
</gene>
<name>A0A918VQA8_9ACTN</name>
<dbReference type="AlphaFoldDB" id="A0A918VQA8"/>
<proteinExistence type="predicted"/>